<evidence type="ECO:0000313" key="2">
    <source>
        <dbReference type="Proteomes" id="UP000253141"/>
    </source>
</evidence>
<reference evidence="1 2" key="1">
    <citation type="submission" date="2018-07" db="EMBL/GenBank/DDBJ databases">
        <title>Genome analysis of Runella aurantiaca.</title>
        <authorList>
            <person name="Yang X."/>
        </authorList>
    </citation>
    <scope>NUCLEOTIDE SEQUENCE [LARGE SCALE GENOMIC DNA]</scope>
    <source>
        <strain evidence="1 2">YX9</strain>
    </source>
</reference>
<dbReference type="SUPFAM" id="SSF53335">
    <property type="entry name" value="S-adenosyl-L-methionine-dependent methyltransferases"/>
    <property type="match status" value="1"/>
</dbReference>
<dbReference type="CDD" id="cd02440">
    <property type="entry name" value="AdoMet_MTases"/>
    <property type="match status" value="1"/>
</dbReference>
<comment type="caution">
    <text evidence="1">The sequence shown here is derived from an EMBL/GenBank/DDBJ whole genome shotgun (WGS) entry which is preliminary data.</text>
</comment>
<dbReference type="InterPro" id="IPR029063">
    <property type="entry name" value="SAM-dependent_MTases_sf"/>
</dbReference>
<dbReference type="GO" id="GO:0032259">
    <property type="term" value="P:methylation"/>
    <property type="evidence" value="ECO:0007669"/>
    <property type="project" value="UniProtKB-KW"/>
</dbReference>
<accession>A0A369I5A5</accession>
<dbReference type="OrthoDB" id="9804312at2"/>
<dbReference type="GO" id="GO:0008168">
    <property type="term" value="F:methyltransferase activity"/>
    <property type="evidence" value="ECO:0007669"/>
    <property type="project" value="UniProtKB-KW"/>
</dbReference>
<keyword evidence="1" id="KW-0808">Transferase</keyword>
<dbReference type="Pfam" id="PF13489">
    <property type="entry name" value="Methyltransf_23"/>
    <property type="match status" value="1"/>
</dbReference>
<proteinExistence type="predicted"/>
<dbReference type="EMBL" id="QPIW01000024">
    <property type="protein sequence ID" value="RDB03677.1"/>
    <property type="molecule type" value="Genomic_DNA"/>
</dbReference>
<organism evidence="1 2">
    <name type="scientific">Runella aurantiaca</name>
    <dbReference type="NCBI Taxonomy" id="2282308"/>
    <lineage>
        <taxon>Bacteria</taxon>
        <taxon>Pseudomonadati</taxon>
        <taxon>Bacteroidota</taxon>
        <taxon>Cytophagia</taxon>
        <taxon>Cytophagales</taxon>
        <taxon>Spirosomataceae</taxon>
        <taxon>Runella</taxon>
    </lineage>
</organism>
<keyword evidence="2" id="KW-1185">Reference proteome</keyword>
<dbReference type="PANTHER" id="PTHR43861">
    <property type="entry name" value="TRANS-ACONITATE 2-METHYLTRANSFERASE-RELATED"/>
    <property type="match status" value="1"/>
</dbReference>
<gene>
    <name evidence="1" type="ORF">DVG78_22475</name>
</gene>
<dbReference type="AlphaFoldDB" id="A0A369I5A5"/>
<sequence length="259" mass="29644">MIGKYDEYKRMYDAERHLWWYRVLHQKVTRSIKKHFPNRPDISILDAGCGTGGMLMHLLEEGFSTIEGFDFSEDGVAFSQMRGLAVTHHDLTKIAEYKPGQQFDVIICNDVFTYFSDAVIQKIIMGIGTKLKPGGVFITNNNSHEAFSGIHDIVVGGQKRFIKEDLERLVDRAGLSISYATYWSFFLSPLIMAVRAWQRFQLRRGWIDLSKQASDVAVPPFFINIPLYWLVKLEEAVLPRAPFGSSLFTVMNPARQVKE</sequence>
<keyword evidence="1" id="KW-0489">Methyltransferase</keyword>
<protein>
    <submittedName>
        <fullName evidence="1">Class I SAM-dependent methyltransferase</fullName>
    </submittedName>
</protein>
<evidence type="ECO:0000313" key="1">
    <source>
        <dbReference type="EMBL" id="RDB03677.1"/>
    </source>
</evidence>
<dbReference type="RefSeq" id="WP_114463277.1">
    <property type="nucleotide sequence ID" value="NZ_QPIW01000024.1"/>
</dbReference>
<name>A0A369I5A5_9BACT</name>
<dbReference type="PANTHER" id="PTHR43861:SF1">
    <property type="entry name" value="TRANS-ACONITATE 2-METHYLTRANSFERASE"/>
    <property type="match status" value="1"/>
</dbReference>
<dbReference type="Gene3D" id="3.40.50.150">
    <property type="entry name" value="Vaccinia Virus protein VP39"/>
    <property type="match status" value="1"/>
</dbReference>
<dbReference type="Proteomes" id="UP000253141">
    <property type="component" value="Unassembled WGS sequence"/>
</dbReference>